<keyword evidence="1" id="KW-0479">Metal-binding</keyword>
<dbReference type="EMBL" id="JNVN01000161">
    <property type="protein sequence ID" value="KHJ36052.1"/>
    <property type="molecule type" value="Genomic_DNA"/>
</dbReference>
<organism evidence="4 5">
    <name type="scientific">Uncinula necator</name>
    <name type="common">Grape powdery mildew</name>
    <dbReference type="NCBI Taxonomy" id="52586"/>
    <lineage>
        <taxon>Eukaryota</taxon>
        <taxon>Fungi</taxon>
        <taxon>Dikarya</taxon>
        <taxon>Ascomycota</taxon>
        <taxon>Pezizomycotina</taxon>
        <taxon>Leotiomycetes</taxon>
        <taxon>Erysiphales</taxon>
        <taxon>Erysiphaceae</taxon>
        <taxon>Erysiphe</taxon>
    </lineage>
</organism>
<evidence type="ECO:0000256" key="1">
    <source>
        <dbReference type="PROSITE-ProRule" id="PRU00453"/>
    </source>
</evidence>
<dbReference type="HOGENOM" id="CLU_063513_1_1_1"/>
<dbReference type="OrthoDB" id="18412at2759"/>
<accession>A0A0B1PBH4</accession>
<evidence type="ECO:0000313" key="5">
    <source>
        <dbReference type="Proteomes" id="UP000030854"/>
    </source>
</evidence>
<dbReference type="Proteomes" id="UP000030854">
    <property type="component" value="Unassembled WGS sequence"/>
</dbReference>
<proteinExistence type="predicted"/>
<keyword evidence="5" id="KW-1185">Reference proteome</keyword>
<evidence type="ECO:0000259" key="3">
    <source>
        <dbReference type="PROSITE" id="PS51083"/>
    </source>
</evidence>
<dbReference type="GO" id="GO:0008270">
    <property type="term" value="F:zinc ion binding"/>
    <property type="evidence" value="ECO:0007669"/>
    <property type="project" value="UniProtKB-UniRule"/>
</dbReference>
<dbReference type="OMA" id="EAWNHDI"/>
<reference evidence="4 5" key="1">
    <citation type="journal article" date="2014" name="BMC Genomics">
        <title>Adaptive genomic structural variation in the grape powdery mildew pathogen, Erysiphe necator.</title>
        <authorList>
            <person name="Jones L."/>
            <person name="Riaz S."/>
            <person name="Morales-Cruz A."/>
            <person name="Amrine K.C."/>
            <person name="McGuire B."/>
            <person name="Gubler W.D."/>
            <person name="Walker M.A."/>
            <person name="Cantu D."/>
        </authorList>
    </citation>
    <scope>NUCLEOTIDE SEQUENCE [LARGE SCALE GENOMIC DNA]</scope>
    <source>
        <strain evidence="5">c</strain>
    </source>
</reference>
<protein>
    <submittedName>
        <fullName evidence="4">Putative zinc finger (Hit type) family protein</fullName>
    </submittedName>
</protein>
<keyword evidence="1" id="KW-0863">Zinc-finger</keyword>
<dbReference type="InterPro" id="IPR007529">
    <property type="entry name" value="Znf_HIT"/>
</dbReference>
<evidence type="ECO:0000313" key="4">
    <source>
        <dbReference type="EMBL" id="KHJ36052.1"/>
    </source>
</evidence>
<feature type="region of interest" description="Disordered" evidence="2">
    <location>
        <begin position="75"/>
        <end position="106"/>
    </location>
</feature>
<gene>
    <name evidence="4" type="ORF">EV44_g5678</name>
</gene>
<dbReference type="AlphaFoldDB" id="A0A0B1PBH4"/>
<sequence length="236" mass="26020">MVDMAIEDLEATLREVCQVEESRPAESDTLDKSPPSNVKKKAICGVCTTRESRYKCSKCYLLFCSLDCSKIHAAKHPTSPSPNTLLKPSSLGIKASDNSKQQPKSIGPFAPLDESKDLQRLFMLYPNLPNVLDKIHEATLPPSINSLSNSYIATGRSGRDKKEKSWTSDIGLQKGVKALHAAQGTGDIDSEGVREYIQLVLNIVHGNSEESAAEQIRRELLEHDNKIIEGLLYGRI</sequence>
<name>A0A0B1PBH4_UNCNE</name>
<dbReference type="Gene3D" id="3.30.60.190">
    <property type="match status" value="1"/>
</dbReference>
<keyword evidence="1" id="KW-0862">Zinc</keyword>
<comment type="caution">
    <text evidence="4">The sequence shown here is derived from an EMBL/GenBank/DDBJ whole genome shotgun (WGS) entry which is preliminary data.</text>
</comment>
<dbReference type="Pfam" id="PF04438">
    <property type="entry name" value="zf-HIT"/>
    <property type="match status" value="1"/>
</dbReference>
<feature type="domain" description="HIT-type" evidence="3">
    <location>
        <begin position="44"/>
        <end position="78"/>
    </location>
</feature>
<dbReference type="SUPFAM" id="SSF144232">
    <property type="entry name" value="HIT/MYND zinc finger-like"/>
    <property type="match status" value="1"/>
</dbReference>
<evidence type="ECO:0000256" key="2">
    <source>
        <dbReference type="SAM" id="MobiDB-lite"/>
    </source>
</evidence>
<dbReference type="CDD" id="cd23024">
    <property type="entry name" value="zf-HIT_ZNHIT2-3"/>
    <property type="match status" value="1"/>
</dbReference>
<dbReference type="PROSITE" id="PS51083">
    <property type="entry name" value="ZF_HIT"/>
    <property type="match status" value="1"/>
</dbReference>